<feature type="region of interest" description="Disordered" evidence="1">
    <location>
        <begin position="26"/>
        <end position="52"/>
    </location>
</feature>
<name>A0AAV3Q6C3_LITER</name>
<keyword evidence="3" id="KW-1185">Reference proteome</keyword>
<sequence length="52" mass="5860">MAEYRTLLDSTTVEWVAEEAFRMKEEMENAPEGFGNRRPTMGLAEHGEVGGE</sequence>
<accession>A0AAV3Q6C3</accession>
<evidence type="ECO:0000256" key="1">
    <source>
        <dbReference type="SAM" id="MobiDB-lite"/>
    </source>
</evidence>
<organism evidence="2 3">
    <name type="scientific">Lithospermum erythrorhizon</name>
    <name type="common">Purple gromwell</name>
    <name type="synonym">Lithospermum officinale var. erythrorhizon</name>
    <dbReference type="NCBI Taxonomy" id="34254"/>
    <lineage>
        <taxon>Eukaryota</taxon>
        <taxon>Viridiplantae</taxon>
        <taxon>Streptophyta</taxon>
        <taxon>Embryophyta</taxon>
        <taxon>Tracheophyta</taxon>
        <taxon>Spermatophyta</taxon>
        <taxon>Magnoliopsida</taxon>
        <taxon>eudicotyledons</taxon>
        <taxon>Gunneridae</taxon>
        <taxon>Pentapetalae</taxon>
        <taxon>asterids</taxon>
        <taxon>lamiids</taxon>
        <taxon>Boraginales</taxon>
        <taxon>Boraginaceae</taxon>
        <taxon>Boraginoideae</taxon>
        <taxon>Lithospermeae</taxon>
        <taxon>Lithospermum</taxon>
    </lineage>
</organism>
<dbReference type="EMBL" id="BAABME010003523">
    <property type="protein sequence ID" value="GAA0159113.1"/>
    <property type="molecule type" value="Genomic_DNA"/>
</dbReference>
<evidence type="ECO:0000313" key="3">
    <source>
        <dbReference type="Proteomes" id="UP001454036"/>
    </source>
</evidence>
<gene>
    <name evidence="2" type="ORF">LIER_15971</name>
</gene>
<evidence type="ECO:0000313" key="2">
    <source>
        <dbReference type="EMBL" id="GAA0159113.1"/>
    </source>
</evidence>
<proteinExistence type="predicted"/>
<protein>
    <submittedName>
        <fullName evidence="2">Uncharacterized protein</fullName>
    </submittedName>
</protein>
<reference evidence="2 3" key="1">
    <citation type="submission" date="2024-01" db="EMBL/GenBank/DDBJ databases">
        <title>The complete chloroplast genome sequence of Lithospermum erythrorhizon: insights into the phylogenetic relationship among Boraginaceae species and the maternal lineages of purple gromwells.</title>
        <authorList>
            <person name="Okada T."/>
            <person name="Watanabe K."/>
        </authorList>
    </citation>
    <scope>NUCLEOTIDE SEQUENCE [LARGE SCALE GENOMIC DNA]</scope>
</reference>
<comment type="caution">
    <text evidence="2">The sequence shown here is derived from an EMBL/GenBank/DDBJ whole genome shotgun (WGS) entry which is preliminary data.</text>
</comment>
<dbReference type="AlphaFoldDB" id="A0AAV3Q6C3"/>
<dbReference type="Proteomes" id="UP001454036">
    <property type="component" value="Unassembled WGS sequence"/>
</dbReference>